<name>A0ABS9X509_9GAMM</name>
<dbReference type="Pfam" id="PF07593">
    <property type="entry name" value="UnbV_ASPIC"/>
    <property type="match status" value="1"/>
</dbReference>
<evidence type="ECO:0000313" key="2">
    <source>
        <dbReference type="EMBL" id="MCI2285165.1"/>
    </source>
</evidence>
<comment type="caution">
    <text evidence="2">The sequence shown here is derived from an EMBL/GenBank/DDBJ whole genome shotgun (WGS) entry which is preliminary data.</text>
</comment>
<evidence type="ECO:0000313" key="3">
    <source>
        <dbReference type="Proteomes" id="UP001139646"/>
    </source>
</evidence>
<dbReference type="RefSeq" id="WP_242287890.1">
    <property type="nucleotide sequence ID" value="NZ_JAKKSL010000004.1"/>
</dbReference>
<accession>A0ABS9X509</accession>
<feature type="domain" description="ASPIC/UnbV" evidence="1">
    <location>
        <begin position="5"/>
        <end position="60"/>
    </location>
</feature>
<dbReference type="EMBL" id="JAKKSL010000004">
    <property type="protein sequence ID" value="MCI2285165.1"/>
    <property type="molecule type" value="Genomic_DNA"/>
</dbReference>
<organism evidence="2 3">
    <name type="scientific">Colwellia maritima</name>
    <dbReference type="NCBI Taxonomy" id="2912588"/>
    <lineage>
        <taxon>Bacteria</taxon>
        <taxon>Pseudomonadati</taxon>
        <taxon>Pseudomonadota</taxon>
        <taxon>Gammaproteobacteria</taxon>
        <taxon>Alteromonadales</taxon>
        <taxon>Colwelliaceae</taxon>
        <taxon>Colwellia</taxon>
    </lineage>
</organism>
<protein>
    <submittedName>
        <fullName evidence="2">ASPIC/UnbV domain-containing protein</fullName>
    </submittedName>
</protein>
<reference evidence="2" key="1">
    <citation type="submission" date="2022-01" db="EMBL/GenBank/DDBJ databases">
        <title>Colwellia maritima, isolated from seawater.</title>
        <authorList>
            <person name="Kristyanto S."/>
            <person name="Jung J."/>
            <person name="Jeon C.O."/>
        </authorList>
    </citation>
    <scope>NUCLEOTIDE SEQUENCE</scope>
    <source>
        <strain evidence="2">MSW7</strain>
    </source>
</reference>
<dbReference type="Proteomes" id="UP001139646">
    <property type="component" value="Unassembled WGS sequence"/>
</dbReference>
<proteinExistence type="predicted"/>
<keyword evidence="3" id="KW-1185">Reference proteome</keyword>
<gene>
    <name evidence="2" type="ORF">L3081_19445</name>
</gene>
<sequence length="62" mass="7013">MACQKSQIRRVGSSSAPYSQSRDTLIHFGLGTCQNIDRIEIQWPTGEKYVSDEIEINSILKL</sequence>
<evidence type="ECO:0000259" key="1">
    <source>
        <dbReference type="Pfam" id="PF07593"/>
    </source>
</evidence>
<dbReference type="InterPro" id="IPR011519">
    <property type="entry name" value="UnbV_ASPIC"/>
</dbReference>